<dbReference type="Pfam" id="PF08240">
    <property type="entry name" value="ADH_N"/>
    <property type="match status" value="1"/>
</dbReference>
<reference evidence="4 5" key="1">
    <citation type="submission" date="2020-08" db="EMBL/GenBank/DDBJ databases">
        <title>Sequencing the genomes of 1000 actinobacteria strains.</title>
        <authorList>
            <person name="Klenk H.-P."/>
        </authorList>
    </citation>
    <scope>NUCLEOTIDE SEQUENCE [LARGE SCALE GENOMIC DNA]</scope>
    <source>
        <strain evidence="4 5">DSM 43582</strain>
    </source>
</reference>
<evidence type="ECO:0000256" key="1">
    <source>
        <dbReference type="ARBA" id="ARBA00022857"/>
    </source>
</evidence>
<organism evidence="4 5">
    <name type="scientific">Nocardia transvalensis</name>
    <dbReference type="NCBI Taxonomy" id="37333"/>
    <lineage>
        <taxon>Bacteria</taxon>
        <taxon>Bacillati</taxon>
        <taxon>Actinomycetota</taxon>
        <taxon>Actinomycetes</taxon>
        <taxon>Mycobacteriales</taxon>
        <taxon>Nocardiaceae</taxon>
        <taxon>Nocardia</taxon>
    </lineage>
</organism>
<dbReference type="Gene3D" id="3.90.180.10">
    <property type="entry name" value="Medium-chain alcohol dehydrogenases, catalytic domain"/>
    <property type="match status" value="1"/>
</dbReference>
<dbReference type="PANTHER" id="PTHR48106:SF18">
    <property type="entry name" value="QUINONE OXIDOREDUCTASE PIG3"/>
    <property type="match status" value="1"/>
</dbReference>
<dbReference type="InterPro" id="IPR013154">
    <property type="entry name" value="ADH-like_N"/>
</dbReference>
<dbReference type="SUPFAM" id="SSF50129">
    <property type="entry name" value="GroES-like"/>
    <property type="match status" value="1"/>
</dbReference>
<dbReference type="Gene3D" id="3.40.50.720">
    <property type="entry name" value="NAD(P)-binding Rossmann-like Domain"/>
    <property type="match status" value="1"/>
</dbReference>
<accession>A0A7W9ULZ1</accession>
<dbReference type="RefSeq" id="WP_040747576.1">
    <property type="nucleotide sequence ID" value="NZ_JACHIT010000002.1"/>
</dbReference>
<keyword evidence="1" id="KW-0521">NADP</keyword>
<evidence type="ECO:0000313" key="5">
    <source>
        <dbReference type="Proteomes" id="UP000540412"/>
    </source>
</evidence>
<dbReference type="Proteomes" id="UP000540412">
    <property type="component" value="Unassembled WGS sequence"/>
</dbReference>
<feature type="domain" description="Enoyl reductase (ER)" evidence="3">
    <location>
        <begin position="10"/>
        <end position="313"/>
    </location>
</feature>
<dbReference type="PANTHER" id="PTHR48106">
    <property type="entry name" value="QUINONE OXIDOREDUCTASE PIG3-RELATED"/>
    <property type="match status" value="1"/>
</dbReference>
<dbReference type="EMBL" id="JACHIT010000002">
    <property type="protein sequence ID" value="MBB5918048.1"/>
    <property type="molecule type" value="Genomic_DNA"/>
</dbReference>
<protein>
    <submittedName>
        <fullName evidence="4">NADPH:quinone reductase-like Zn-dependent oxidoreductase</fullName>
    </submittedName>
</protein>
<evidence type="ECO:0000256" key="2">
    <source>
        <dbReference type="ARBA" id="ARBA00023002"/>
    </source>
</evidence>
<dbReference type="InterPro" id="IPR036291">
    <property type="entry name" value="NAD(P)-bd_dom_sf"/>
</dbReference>
<name>A0A7W9ULZ1_9NOCA</name>
<keyword evidence="5" id="KW-1185">Reference proteome</keyword>
<proteinExistence type="predicted"/>
<sequence>MLAIGFDAPGGPEVLRALEVPQPHAGPGEVRIRVEAATVNPSDVVTRSGAAHDRYRGVEPPYVPGWDAAGVIDEAAPDSGWRVGDRVVAVTKPVLEGGGAYAEWIVVSGDSVAPIPDGADPVAAATLPMNGLTARIALDALGPDTGRTIAVTGAAGAVGGYVIQLAKHAGFTVIADAAPADRQLVTELGADIVVPRGSDVAQHIREHAPDGVDAVIDGALLGETVLPAIRDNGSYVALRPPALTGGVQSERGIAIDYVMVTDHVRDSAALKELSHLAGQGILSLRVARTFPAAEAADAHRLLEAGGVRGRLVLRF</sequence>
<dbReference type="AlphaFoldDB" id="A0A7W9ULZ1"/>
<dbReference type="InterPro" id="IPR020843">
    <property type="entry name" value="ER"/>
</dbReference>
<dbReference type="Pfam" id="PF13602">
    <property type="entry name" value="ADH_zinc_N_2"/>
    <property type="match status" value="1"/>
</dbReference>
<dbReference type="InterPro" id="IPR011032">
    <property type="entry name" value="GroES-like_sf"/>
</dbReference>
<evidence type="ECO:0000259" key="3">
    <source>
        <dbReference type="SMART" id="SM00829"/>
    </source>
</evidence>
<dbReference type="GO" id="GO:0070402">
    <property type="term" value="F:NADPH binding"/>
    <property type="evidence" value="ECO:0007669"/>
    <property type="project" value="TreeGrafter"/>
</dbReference>
<keyword evidence="2" id="KW-0560">Oxidoreductase</keyword>
<dbReference type="CDD" id="cd05289">
    <property type="entry name" value="MDR_like_2"/>
    <property type="match status" value="1"/>
</dbReference>
<comment type="caution">
    <text evidence="4">The sequence shown here is derived from an EMBL/GenBank/DDBJ whole genome shotgun (WGS) entry which is preliminary data.</text>
</comment>
<dbReference type="GO" id="GO:0016651">
    <property type="term" value="F:oxidoreductase activity, acting on NAD(P)H"/>
    <property type="evidence" value="ECO:0007669"/>
    <property type="project" value="TreeGrafter"/>
</dbReference>
<evidence type="ECO:0000313" key="4">
    <source>
        <dbReference type="EMBL" id="MBB5918048.1"/>
    </source>
</evidence>
<gene>
    <name evidence="4" type="ORF">BJY24_006960</name>
</gene>
<dbReference type="SMART" id="SM00829">
    <property type="entry name" value="PKS_ER"/>
    <property type="match status" value="1"/>
</dbReference>
<dbReference type="SUPFAM" id="SSF51735">
    <property type="entry name" value="NAD(P)-binding Rossmann-fold domains"/>
    <property type="match status" value="1"/>
</dbReference>